<reference evidence="1" key="1">
    <citation type="submission" date="2021-06" db="EMBL/GenBank/DDBJ databases">
        <authorList>
            <person name="Hodson N. C."/>
            <person name="Mongue J. A."/>
            <person name="Jaron S. K."/>
        </authorList>
    </citation>
    <scope>NUCLEOTIDE SEQUENCE</scope>
</reference>
<dbReference type="Proteomes" id="UP000708208">
    <property type="component" value="Unassembled WGS sequence"/>
</dbReference>
<keyword evidence="2" id="KW-1185">Reference proteome</keyword>
<dbReference type="EMBL" id="CAJVCH010311686">
    <property type="protein sequence ID" value="CAG7786154.1"/>
    <property type="molecule type" value="Genomic_DNA"/>
</dbReference>
<comment type="caution">
    <text evidence="1">The sequence shown here is derived from an EMBL/GenBank/DDBJ whole genome shotgun (WGS) entry which is preliminary data.</text>
</comment>
<accession>A0A8J2L2D5</accession>
<name>A0A8J2L2D5_9HEXA</name>
<gene>
    <name evidence="1" type="ORF">AFUS01_LOCUS24736</name>
</gene>
<proteinExistence type="predicted"/>
<dbReference type="AlphaFoldDB" id="A0A8J2L2D5"/>
<feature type="non-terminal residue" evidence="1">
    <location>
        <position position="1"/>
    </location>
</feature>
<evidence type="ECO:0000313" key="2">
    <source>
        <dbReference type="Proteomes" id="UP000708208"/>
    </source>
</evidence>
<sequence>FAAALKKEQCITEAQYEQTIAGEPPQKKKKVYRDATQKLKNVWFRNFQKQKMKILWSTYEELPIILHIEYYAFSSPFDNSNRSPVPGCAILILHF</sequence>
<evidence type="ECO:0000313" key="1">
    <source>
        <dbReference type="EMBL" id="CAG7786154.1"/>
    </source>
</evidence>
<organism evidence="1 2">
    <name type="scientific">Allacma fusca</name>
    <dbReference type="NCBI Taxonomy" id="39272"/>
    <lineage>
        <taxon>Eukaryota</taxon>
        <taxon>Metazoa</taxon>
        <taxon>Ecdysozoa</taxon>
        <taxon>Arthropoda</taxon>
        <taxon>Hexapoda</taxon>
        <taxon>Collembola</taxon>
        <taxon>Symphypleona</taxon>
        <taxon>Sminthuridae</taxon>
        <taxon>Allacma</taxon>
    </lineage>
</organism>
<protein>
    <submittedName>
        <fullName evidence="1">Uncharacterized protein</fullName>
    </submittedName>
</protein>
<dbReference type="OrthoDB" id="6590017at2759"/>